<dbReference type="GO" id="GO:0005829">
    <property type="term" value="C:cytosol"/>
    <property type="evidence" value="ECO:0007669"/>
    <property type="project" value="TreeGrafter"/>
</dbReference>
<dbReference type="GO" id="GO:0006935">
    <property type="term" value="P:chemotaxis"/>
    <property type="evidence" value="ECO:0007669"/>
    <property type="project" value="InterPro"/>
</dbReference>
<gene>
    <name evidence="2" type="ORF">BHK69_27190</name>
</gene>
<dbReference type="PROSITE" id="PS50851">
    <property type="entry name" value="CHEW"/>
    <property type="match status" value="1"/>
</dbReference>
<accession>A0A1D7U8C9</accession>
<dbReference type="InterPro" id="IPR039315">
    <property type="entry name" value="CheW"/>
</dbReference>
<evidence type="ECO:0000313" key="2">
    <source>
        <dbReference type="EMBL" id="AOO83641.1"/>
    </source>
</evidence>
<evidence type="ECO:0000259" key="1">
    <source>
        <dbReference type="PROSITE" id="PS50851"/>
    </source>
</evidence>
<dbReference type="Proteomes" id="UP000094969">
    <property type="component" value="Chromosome"/>
</dbReference>
<dbReference type="PANTHER" id="PTHR22617">
    <property type="entry name" value="CHEMOTAXIS SENSOR HISTIDINE KINASE-RELATED"/>
    <property type="match status" value="1"/>
</dbReference>
<organism evidence="2 3">
    <name type="scientific">Bosea vaviloviae</name>
    <dbReference type="NCBI Taxonomy" id="1526658"/>
    <lineage>
        <taxon>Bacteria</taxon>
        <taxon>Pseudomonadati</taxon>
        <taxon>Pseudomonadota</taxon>
        <taxon>Alphaproteobacteria</taxon>
        <taxon>Hyphomicrobiales</taxon>
        <taxon>Boseaceae</taxon>
        <taxon>Bosea</taxon>
    </lineage>
</organism>
<dbReference type="Gene3D" id="2.30.30.40">
    <property type="entry name" value="SH3 Domains"/>
    <property type="match status" value="1"/>
</dbReference>
<dbReference type="SUPFAM" id="SSF50341">
    <property type="entry name" value="CheW-like"/>
    <property type="match status" value="1"/>
</dbReference>
<dbReference type="InterPro" id="IPR036061">
    <property type="entry name" value="CheW-like_dom_sf"/>
</dbReference>
<protein>
    <submittedName>
        <fullName evidence="2">Chemotaxis protein CheW</fullName>
    </submittedName>
</protein>
<dbReference type="EMBL" id="CP017147">
    <property type="protein sequence ID" value="AOO83641.1"/>
    <property type="molecule type" value="Genomic_DNA"/>
</dbReference>
<reference evidence="2 3" key="1">
    <citation type="journal article" date="2015" name="Antonie Van Leeuwenhoek">
        <title>Bosea vaviloviae sp. nov., a new species of slow-growing rhizobia isolated from nodules of the relict species Vavilovia formosa (Stev.) Fed.</title>
        <authorList>
            <person name="Safronova V.I."/>
            <person name="Kuznetsova I.G."/>
            <person name="Sazanova A.L."/>
            <person name="Kimeklis A.K."/>
            <person name="Belimov A.A."/>
            <person name="Andronov E.E."/>
            <person name="Pinaev A.G."/>
            <person name="Chizhevskaya E.P."/>
            <person name="Pukhaev A.R."/>
            <person name="Popov K.P."/>
            <person name="Willems A."/>
            <person name="Tikhonovich I.A."/>
        </authorList>
    </citation>
    <scope>NUCLEOTIDE SEQUENCE [LARGE SCALE GENOMIC DNA]</scope>
    <source>
        <strain evidence="2 3">Vaf18</strain>
    </source>
</reference>
<dbReference type="InterPro" id="IPR002545">
    <property type="entry name" value="CheW-lke_dom"/>
</dbReference>
<keyword evidence="3" id="KW-1185">Reference proteome</keyword>
<dbReference type="KEGG" id="bvv:BHK69_27190"/>
<sequence length="171" mass="17941">MSKHDANAPAPGAVSAAAAFGESLDYVTVTVGEQLLGLPIGRVHDVFIANQITTVPRAPSEIVGLLNLRGRVVTAICLRQRLGHPVAATPRHDEACELVAVGIDLGGEAYALIVDAVGEVMRLDHSTFEPVPVHLDASWAALAAGVHRLDERLLVVLDVDAVLKLDLPVAA</sequence>
<dbReference type="RefSeq" id="WP_069692838.1">
    <property type="nucleotide sequence ID" value="NZ_CP017147.1"/>
</dbReference>
<name>A0A1D7U8C9_9HYPH</name>
<dbReference type="AlphaFoldDB" id="A0A1D7U8C9"/>
<dbReference type="STRING" id="1526658.BHK69_27190"/>
<feature type="domain" description="CheW-like" evidence="1">
    <location>
        <begin position="23"/>
        <end position="168"/>
    </location>
</feature>
<evidence type="ECO:0000313" key="3">
    <source>
        <dbReference type="Proteomes" id="UP000094969"/>
    </source>
</evidence>
<dbReference type="PANTHER" id="PTHR22617:SF23">
    <property type="entry name" value="CHEMOTAXIS PROTEIN CHEW"/>
    <property type="match status" value="1"/>
</dbReference>
<dbReference type="GO" id="GO:0007165">
    <property type="term" value="P:signal transduction"/>
    <property type="evidence" value="ECO:0007669"/>
    <property type="project" value="InterPro"/>
</dbReference>
<dbReference type="Gene3D" id="2.40.50.180">
    <property type="entry name" value="CheA-289, Domain 4"/>
    <property type="match status" value="1"/>
</dbReference>
<proteinExistence type="predicted"/>
<dbReference type="Pfam" id="PF01584">
    <property type="entry name" value="CheW"/>
    <property type="match status" value="1"/>
</dbReference>
<dbReference type="SMART" id="SM00260">
    <property type="entry name" value="CheW"/>
    <property type="match status" value="1"/>
</dbReference>
<dbReference type="OrthoDB" id="9794382at2"/>